<evidence type="ECO:0000313" key="3">
    <source>
        <dbReference type="Proteomes" id="UP000516666"/>
    </source>
</evidence>
<dbReference type="EMBL" id="CP061646">
    <property type="protein sequence ID" value="QNX72869.1"/>
    <property type="molecule type" value="Genomic_DNA"/>
</dbReference>
<protein>
    <submittedName>
        <fullName evidence="2">Head completion/stabilization protein</fullName>
    </submittedName>
</protein>
<evidence type="ECO:0000256" key="1">
    <source>
        <dbReference type="SAM" id="Coils"/>
    </source>
</evidence>
<proteinExistence type="predicted"/>
<dbReference type="InterPro" id="IPR009225">
    <property type="entry name" value="Phage_head_completion_GpL"/>
</dbReference>
<dbReference type="AlphaFoldDB" id="A0A7H2V936"/>
<feature type="coiled-coil region" evidence="1">
    <location>
        <begin position="111"/>
        <end position="138"/>
    </location>
</feature>
<reference evidence="3" key="1">
    <citation type="submission" date="2020-09" db="EMBL/GenBank/DDBJ databases">
        <title>Clinical and molecular characterization of Acinetobacter seifertii in Taiwan.</title>
        <authorList>
            <person name="Li L.-H."/>
            <person name="Yang Y.-S."/>
            <person name="Sun J.-R."/>
            <person name="Huang T.-W."/>
            <person name="Huang W.-C."/>
            <person name="Wang Y.-C."/>
            <person name="Kuo T.-H."/>
            <person name="Kuo S.-C."/>
            <person name="Chen T.-L."/>
        </authorList>
    </citation>
    <scope>NUCLEOTIDE SEQUENCE [LARGE SCALE GENOMIC DNA]</scope>
    <source>
        <strain evidence="3">AS39</strain>
    </source>
</reference>
<evidence type="ECO:0000313" key="2">
    <source>
        <dbReference type="EMBL" id="QNX72869.1"/>
    </source>
</evidence>
<reference evidence="2 3" key="2">
    <citation type="submission" date="2020-09" db="EMBL/GenBank/DDBJ databases">
        <authorList>
            <person name="Chen F.-J."/>
            <person name="Lee Y.-T."/>
        </authorList>
    </citation>
    <scope>NUCLEOTIDE SEQUENCE [LARGE SCALE GENOMIC DNA]</scope>
    <source>
        <strain evidence="2 3">AS39</strain>
    </source>
</reference>
<sequence length="150" mass="17085">MSGFAFNAPSTTENAEILNDEFFPNITLDQVRKGVRFDGSITNERLKDSIIDAMLEVNKQLKSLKPKANRINDLATSMIDGIADTEHQYRKAIYSAVSADINEKYQSYDSSEAGQKRAEELKRTIDEQRRNLRWAIRDLLGINRCTVDLI</sequence>
<name>A0A7H2V936_9GAMM</name>
<accession>A0A7H2V936</accession>
<gene>
    <name evidence="2" type="ORF">IC776_02935</name>
</gene>
<dbReference type="RefSeq" id="WP_191012621.1">
    <property type="nucleotide sequence ID" value="NZ_CP061646.1"/>
</dbReference>
<dbReference type="Proteomes" id="UP000516666">
    <property type="component" value="Chromosome"/>
</dbReference>
<keyword evidence="1" id="KW-0175">Coiled coil</keyword>
<dbReference type="Pfam" id="PF05926">
    <property type="entry name" value="Phage_GPL"/>
    <property type="match status" value="1"/>
</dbReference>
<organism evidence="2 3">
    <name type="scientific">Acinetobacter seifertii</name>
    <dbReference type="NCBI Taxonomy" id="1530123"/>
    <lineage>
        <taxon>Bacteria</taxon>
        <taxon>Pseudomonadati</taxon>
        <taxon>Pseudomonadota</taxon>
        <taxon>Gammaproteobacteria</taxon>
        <taxon>Moraxellales</taxon>
        <taxon>Moraxellaceae</taxon>
        <taxon>Acinetobacter</taxon>
        <taxon>Acinetobacter calcoaceticus/baumannii complex</taxon>
    </lineage>
</organism>